<dbReference type="PANTHER" id="PTHR30146">
    <property type="entry name" value="LACI-RELATED TRANSCRIPTIONAL REPRESSOR"/>
    <property type="match status" value="1"/>
</dbReference>
<dbReference type="Pfam" id="PF13377">
    <property type="entry name" value="Peripla_BP_3"/>
    <property type="match status" value="1"/>
</dbReference>
<sequence length="366" mass="38819">MPATKKVGVSDIAKHAGVSIGTVSNYLNYPERVSDTLKAKISASIAELGYVPRRAMPVSAASSSPSTPLVGYVMTDIEHSLFTSIFEGIQEVCEDNGMQVIGVNAFSDLERQHELVRLFTQMPDVVGIMLATVQDPTEDIAIADAADKPIILLDHTSPIGENTACSVQENNATCGRLAAEELIRSGCRRLAFVAHSFDYEAIQDRYLGMQQAVMRTGGDATLTVIDSGGLTFDDGMEVGKRLAVEINKARGKTSSNTSDDPTTLPNNGDLPPDGIVAGSDQLAIGLSLGLTDEGLCSIPADVSVIGTENVRNESVGNTAITVVAAPGADMGRKAMMTMLDEINNPSHIHGSTMLDPTLIRRASTRR</sequence>
<keyword evidence="7" id="KW-1185">Reference proteome</keyword>
<dbReference type="SMART" id="SM00354">
    <property type="entry name" value="HTH_LACI"/>
    <property type="match status" value="1"/>
</dbReference>
<organism evidence="6 7">
    <name type="scientific">Bifidobacterium lemurum</name>
    <dbReference type="NCBI Taxonomy" id="1603886"/>
    <lineage>
        <taxon>Bacteria</taxon>
        <taxon>Bacillati</taxon>
        <taxon>Actinomycetota</taxon>
        <taxon>Actinomycetes</taxon>
        <taxon>Bifidobacteriales</taxon>
        <taxon>Bifidobacteriaceae</taxon>
        <taxon>Bifidobacterium</taxon>
    </lineage>
</organism>
<dbReference type="Gene3D" id="1.10.260.40">
    <property type="entry name" value="lambda repressor-like DNA-binding domains"/>
    <property type="match status" value="1"/>
</dbReference>
<dbReference type="InterPro" id="IPR000843">
    <property type="entry name" value="HTH_LacI"/>
</dbReference>
<keyword evidence="3" id="KW-0804">Transcription</keyword>
<comment type="caution">
    <text evidence="6">The sequence shown here is derived from an EMBL/GenBank/DDBJ whole genome shotgun (WGS) entry which is preliminary data.</text>
</comment>
<dbReference type="PROSITE" id="PS00356">
    <property type="entry name" value="HTH_LACI_1"/>
    <property type="match status" value="1"/>
</dbReference>
<dbReference type="Pfam" id="PF00356">
    <property type="entry name" value="LacI"/>
    <property type="match status" value="1"/>
</dbReference>
<proteinExistence type="predicted"/>
<keyword evidence="2" id="KW-0238">DNA-binding</keyword>
<dbReference type="RefSeq" id="WP_072725957.1">
    <property type="nucleotide sequence ID" value="NZ_BDIS01000018.1"/>
</dbReference>
<dbReference type="SUPFAM" id="SSF47413">
    <property type="entry name" value="lambda repressor-like DNA-binding domains"/>
    <property type="match status" value="1"/>
</dbReference>
<dbReference type="GO" id="GO:0003700">
    <property type="term" value="F:DNA-binding transcription factor activity"/>
    <property type="evidence" value="ECO:0007669"/>
    <property type="project" value="TreeGrafter"/>
</dbReference>
<dbReference type="EMBL" id="MWWX01000004">
    <property type="protein sequence ID" value="OZG62766.1"/>
    <property type="molecule type" value="Genomic_DNA"/>
</dbReference>
<evidence type="ECO:0000313" key="6">
    <source>
        <dbReference type="EMBL" id="OZG62766.1"/>
    </source>
</evidence>
<feature type="compositionally biased region" description="Polar residues" evidence="4">
    <location>
        <begin position="252"/>
        <end position="266"/>
    </location>
</feature>
<dbReference type="InterPro" id="IPR046335">
    <property type="entry name" value="LacI/GalR-like_sensor"/>
</dbReference>
<protein>
    <submittedName>
        <fullName evidence="6">Sugar-binding protein</fullName>
    </submittedName>
</protein>
<dbReference type="InterPro" id="IPR010982">
    <property type="entry name" value="Lambda_DNA-bd_dom_sf"/>
</dbReference>
<dbReference type="STRING" id="1603886.GCA_001895165_01389"/>
<dbReference type="AlphaFoldDB" id="A0A261FVH5"/>
<reference evidence="6 7" key="1">
    <citation type="journal article" date="2017" name="BMC Genomics">
        <title>Comparative genomic and phylogenomic analyses of the Bifidobacteriaceae family.</title>
        <authorList>
            <person name="Lugli G.A."/>
            <person name="Milani C."/>
            <person name="Turroni F."/>
            <person name="Duranti S."/>
            <person name="Mancabelli L."/>
            <person name="Mangifesta M."/>
            <person name="Ferrario C."/>
            <person name="Modesto M."/>
            <person name="Mattarelli P."/>
            <person name="Jiri K."/>
            <person name="van Sinderen D."/>
            <person name="Ventura M."/>
        </authorList>
    </citation>
    <scope>NUCLEOTIDE SEQUENCE [LARGE SCALE GENOMIC DNA]</scope>
    <source>
        <strain evidence="6 7">DSM 28807</strain>
    </source>
</reference>
<feature type="domain" description="HTH lacI-type" evidence="5">
    <location>
        <begin position="7"/>
        <end position="61"/>
    </location>
</feature>
<dbReference type="PANTHER" id="PTHR30146:SF109">
    <property type="entry name" value="HTH-TYPE TRANSCRIPTIONAL REGULATOR GALS"/>
    <property type="match status" value="1"/>
</dbReference>
<dbReference type="CDD" id="cd06267">
    <property type="entry name" value="PBP1_LacI_sugar_binding-like"/>
    <property type="match status" value="1"/>
</dbReference>
<dbReference type="CDD" id="cd01392">
    <property type="entry name" value="HTH_LacI"/>
    <property type="match status" value="1"/>
</dbReference>
<evidence type="ECO:0000313" key="7">
    <source>
        <dbReference type="Proteomes" id="UP000216352"/>
    </source>
</evidence>
<accession>A0A261FVH5</accession>
<dbReference type="InterPro" id="IPR028082">
    <property type="entry name" value="Peripla_BP_I"/>
</dbReference>
<evidence type="ECO:0000256" key="3">
    <source>
        <dbReference type="ARBA" id="ARBA00023163"/>
    </source>
</evidence>
<evidence type="ECO:0000256" key="1">
    <source>
        <dbReference type="ARBA" id="ARBA00023015"/>
    </source>
</evidence>
<dbReference type="GO" id="GO:0000976">
    <property type="term" value="F:transcription cis-regulatory region binding"/>
    <property type="evidence" value="ECO:0007669"/>
    <property type="project" value="TreeGrafter"/>
</dbReference>
<dbReference type="Gene3D" id="3.40.50.2300">
    <property type="match status" value="2"/>
</dbReference>
<evidence type="ECO:0000256" key="4">
    <source>
        <dbReference type="SAM" id="MobiDB-lite"/>
    </source>
</evidence>
<dbReference type="PROSITE" id="PS50932">
    <property type="entry name" value="HTH_LACI_2"/>
    <property type="match status" value="1"/>
</dbReference>
<feature type="region of interest" description="Disordered" evidence="4">
    <location>
        <begin position="249"/>
        <end position="271"/>
    </location>
</feature>
<dbReference type="SUPFAM" id="SSF53822">
    <property type="entry name" value="Periplasmic binding protein-like I"/>
    <property type="match status" value="1"/>
</dbReference>
<evidence type="ECO:0000259" key="5">
    <source>
        <dbReference type="PROSITE" id="PS50932"/>
    </source>
</evidence>
<name>A0A261FVH5_9BIFI</name>
<dbReference type="Proteomes" id="UP000216352">
    <property type="component" value="Unassembled WGS sequence"/>
</dbReference>
<evidence type="ECO:0000256" key="2">
    <source>
        <dbReference type="ARBA" id="ARBA00023125"/>
    </source>
</evidence>
<dbReference type="OrthoDB" id="37081at2"/>
<gene>
    <name evidence="6" type="ORF">BLEM_0683</name>
</gene>
<keyword evidence="1" id="KW-0805">Transcription regulation</keyword>